<name>A0A2I2L3P4_9VIRU</name>
<dbReference type="Proteomes" id="UP000236316">
    <property type="component" value="Segment"/>
</dbReference>
<accession>A0A2I2L3P4</accession>
<reference evidence="1" key="1">
    <citation type="submission" date="2017-08" db="EMBL/GenBank/DDBJ databases">
        <authorList>
            <consortium name="Urmite Genomes"/>
        </authorList>
    </citation>
    <scope>NUCLEOTIDE SEQUENCE [LARGE SCALE GENOMIC DNA]</scope>
    <source>
        <strain evidence="1">IHUMI-LCC2</strain>
    </source>
</reference>
<keyword evidence="2" id="KW-1185">Reference proteome</keyword>
<dbReference type="RefSeq" id="YP_009448458.1">
    <property type="nucleotide sequence ID" value="NC_036594.1"/>
</dbReference>
<sequence length="314" mass="36397">METLPNEIVLNEILKAMDQRTALNFLMSNTKYRGLVSQNINRYFPSEKYYKPQKQAVNDEIIYGREVDMDKVVINDAIINIKKFVMQKQMSIPDVIYYAELLDNPSLLDDYKNFIGIYGVRYSRHDYSNVENPETNNIYLDRDRNSLHNYEVLKLKDKNYDKSLRILRTLIYNMEEKILIKGNGGGTDNYVTMISDFSVAGYNDVVKFIVDNIYMVDVGRYVIDNGSNNIDLSKYIIDKYIKDGGLLQSLGNNILIGAIDGDVDMGYIPLFSYLLSIKEIPYDFQQLYNDIESNVEVTDENVKIELLKIVESYL</sequence>
<evidence type="ECO:0000313" key="1">
    <source>
        <dbReference type="EMBL" id="SNW62156.1"/>
    </source>
</evidence>
<dbReference type="EMBL" id="LT906555">
    <property type="protein sequence ID" value="SNW62156.1"/>
    <property type="molecule type" value="Genomic_DNA"/>
</dbReference>
<dbReference type="GeneID" id="35382020"/>
<organism evidence="1">
    <name type="scientific">Orpheovirus IHUMI-LCC2</name>
    <dbReference type="NCBI Taxonomy" id="2023057"/>
    <lineage>
        <taxon>Viruses</taxon>
        <taxon>Varidnaviria</taxon>
        <taxon>Bamfordvirae</taxon>
        <taxon>Nucleocytoviricota</taxon>
        <taxon>Megaviricetes</taxon>
        <taxon>Pimascovirales</taxon>
        <taxon>Ocovirineae</taxon>
        <taxon>Orpheoviridae</taxon>
        <taxon>Alphaorpheovirus</taxon>
        <taxon>Alphaorpheovirus massiliense</taxon>
    </lineage>
</organism>
<evidence type="ECO:0000313" key="2">
    <source>
        <dbReference type="Proteomes" id="UP000236316"/>
    </source>
</evidence>
<protein>
    <submittedName>
        <fullName evidence="1">Uncharacterized protein</fullName>
    </submittedName>
</protein>
<proteinExistence type="predicted"/>
<gene>
    <name evidence="1" type="ORF">ORPV_252</name>
</gene>
<dbReference type="KEGG" id="vg:35382020"/>